<evidence type="ECO:0000313" key="2">
    <source>
        <dbReference type="EMBL" id="CVK96845.1"/>
    </source>
</evidence>
<proteinExistence type="predicted"/>
<comment type="caution">
    <text evidence="2">The sequence shown here is derived from an EMBL/GenBank/DDBJ whole genome shotgun (WGS) entry which is preliminary data.</text>
</comment>
<feature type="compositionally biased region" description="Polar residues" evidence="1">
    <location>
        <begin position="162"/>
        <end position="172"/>
    </location>
</feature>
<feature type="compositionally biased region" description="Basic and acidic residues" evidence="1">
    <location>
        <begin position="69"/>
        <end position="81"/>
    </location>
</feature>
<protein>
    <recommendedName>
        <fullName evidence="4">C2H2-type domain-containing protein</fullName>
    </recommendedName>
</protein>
<reference evidence="3" key="1">
    <citation type="journal article" date="2016" name="Genome Biol. Evol.">
        <title>Comparative 'omics' of the Fusarium fujikuroi species complex highlights differences in genetic potential and metabolite synthesis.</title>
        <authorList>
            <person name="Niehaus E.-M."/>
            <person name="Muensterkoetter M."/>
            <person name="Proctor R.H."/>
            <person name="Brown D.W."/>
            <person name="Sharon A."/>
            <person name="Idan Y."/>
            <person name="Oren-Young L."/>
            <person name="Sieber C.M."/>
            <person name="Novak O."/>
            <person name="Pencik A."/>
            <person name="Tarkowska D."/>
            <person name="Hromadova K."/>
            <person name="Freeman S."/>
            <person name="Maymon M."/>
            <person name="Elazar M."/>
            <person name="Youssef S.A."/>
            <person name="El-Shabrawy E.S.M."/>
            <person name="Shalaby A.B.A."/>
            <person name="Houterman P."/>
            <person name="Brock N.L."/>
            <person name="Burkhardt I."/>
            <person name="Tsavkelova E.A."/>
            <person name="Dickschat J.S."/>
            <person name="Galuszka P."/>
            <person name="Gueldener U."/>
            <person name="Tudzynski B."/>
        </authorList>
    </citation>
    <scope>NUCLEOTIDE SEQUENCE [LARGE SCALE GENOMIC DNA]</scope>
    <source>
        <strain evidence="3">MRC7560</strain>
    </source>
</reference>
<feature type="compositionally biased region" description="Basic and acidic residues" evidence="1">
    <location>
        <begin position="192"/>
        <end position="210"/>
    </location>
</feature>
<feature type="region of interest" description="Disordered" evidence="1">
    <location>
        <begin position="1"/>
        <end position="81"/>
    </location>
</feature>
<evidence type="ECO:0000313" key="3">
    <source>
        <dbReference type="Proteomes" id="UP000184255"/>
    </source>
</evidence>
<dbReference type="AlphaFoldDB" id="A0A1L7TMF9"/>
<evidence type="ECO:0000256" key="1">
    <source>
        <dbReference type="SAM" id="MobiDB-lite"/>
    </source>
</evidence>
<dbReference type="PANTHER" id="PTHR38166:SF1">
    <property type="entry name" value="C2H2-TYPE DOMAIN-CONTAINING PROTEIN"/>
    <property type="match status" value="1"/>
</dbReference>
<dbReference type="Proteomes" id="UP000184255">
    <property type="component" value="Unassembled WGS sequence"/>
</dbReference>
<keyword evidence="3" id="KW-1185">Reference proteome</keyword>
<feature type="region of interest" description="Disordered" evidence="1">
    <location>
        <begin position="390"/>
        <end position="420"/>
    </location>
</feature>
<dbReference type="VEuPathDB" id="FungiDB:FMAN_11164"/>
<dbReference type="PANTHER" id="PTHR38166">
    <property type="entry name" value="C2H2-TYPE DOMAIN-CONTAINING PROTEIN-RELATED"/>
    <property type="match status" value="1"/>
</dbReference>
<feature type="region of interest" description="Disordered" evidence="1">
    <location>
        <begin position="155"/>
        <end position="210"/>
    </location>
</feature>
<dbReference type="GeneID" id="65090415"/>
<name>A0A1L7TMF9_FUSMA</name>
<organism evidence="2 3">
    <name type="scientific">Fusarium mangiferae</name>
    <name type="common">Mango malformation disease fungus</name>
    <dbReference type="NCBI Taxonomy" id="192010"/>
    <lineage>
        <taxon>Eukaryota</taxon>
        <taxon>Fungi</taxon>
        <taxon>Dikarya</taxon>
        <taxon>Ascomycota</taxon>
        <taxon>Pezizomycotina</taxon>
        <taxon>Sordariomycetes</taxon>
        <taxon>Hypocreomycetidae</taxon>
        <taxon>Hypocreales</taxon>
        <taxon>Nectriaceae</taxon>
        <taxon>Fusarium</taxon>
        <taxon>Fusarium fujikuroi species complex</taxon>
    </lineage>
</organism>
<sequence length="537" mass="60159">MDESITCNEGYVDLSDGLPEDTGKSKQINTRPSKRKAGKQGNSCLSIRPLKHRPNNNTRLRPLAPNKVNRKDVPNEQGDNHLERQEIDHICSGHASSRRASLPDSLVFSANMAHSIPDFSPENNRNSSTIVGLPTSSQLYADMRGSVQHIKTEMKLEHPVSGLQTSQDTSNLMKRPAEGSSAPQKKSRKTKSHNDVEDSDRDRDYYSGSGEVEKKKEETFACPFYRKDPVRFLECINVRMVTISIVKQHLKRRHAANSHCSACKRGFPSPKLLEDHLQAGCCSRSIIDSSDTIPPHILEALKLRSDRRISSAAQWRDIWVLLFGTSDTPPKPFLDGIAKEMTGIIRNIWNQDGSQIVSRYVRERGLPATPGQLLSLLPELLDKVEDRFENKPLKNESDEQLQGPLTETNTRARDDSYQGPTTLADYPYSPYYTSDFDSMPTSAFLPSQLLKSMSVASYHCDPSSVEEAFEPEQTDSEWATTSLSAHTGPLICMTAFDPTHHPYDIFQQGPLSQTAGTDIYQDWPGLSDDHSLNFLEE</sequence>
<gene>
    <name evidence="2" type="ORF">FMAN_11164</name>
</gene>
<evidence type="ECO:0008006" key="4">
    <source>
        <dbReference type="Google" id="ProtNLM"/>
    </source>
</evidence>
<dbReference type="EMBL" id="FCQH01000008">
    <property type="protein sequence ID" value="CVK96845.1"/>
    <property type="molecule type" value="Genomic_DNA"/>
</dbReference>
<dbReference type="RefSeq" id="XP_041684255.1">
    <property type="nucleotide sequence ID" value="XM_041833942.1"/>
</dbReference>
<accession>A0A1L7TMF9</accession>